<dbReference type="GO" id="GO:0019237">
    <property type="term" value="F:centromeric DNA binding"/>
    <property type="evidence" value="ECO:0007669"/>
    <property type="project" value="InterPro"/>
</dbReference>
<evidence type="ECO:0000256" key="7">
    <source>
        <dbReference type="SAM" id="MobiDB-lite"/>
    </source>
</evidence>
<dbReference type="GO" id="GO:0005634">
    <property type="term" value="C:nucleus"/>
    <property type="evidence" value="ECO:0007669"/>
    <property type="project" value="UniProtKB-SubCell"/>
</dbReference>
<accession>A0A316U9X5</accession>
<feature type="compositionally biased region" description="Acidic residues" evidence="7">
    <location>
        <begin position="349"/>
        <end position="359"/>
    </location>
</feature>
<dbReference type="InterPro" id="IPR014710">
    <property type="entry name" value="RmlC-like_jellyroll"/>
</dbReference>
<evidence type="ECO:0000256" key="5">
    <source>
        <dbReference type="ARBA" id="ARBA00057947"/>
    </source>
</evidence>
<feature type="region of interest" description="Disordered" evidence="7">
    <location>
        <begin position="336"/>
        <end position="359"/>
    </location>
</feature>
<dbReference type="GO" id="GO:0051455">
    <property type="term" value="P:spindle attachment to meiosis I kinetochore"/>
    <property type="evidence" value="ECO:0007669"/>
    <property type="project" value="TreeGrafter"/>
</dbReference>
<feature type="compositionally biased region" description="Basic and acidic residues" evidence="7">
    <location>
        <begin position="252"/>
        <end position="297"/>
    </location>
</feature>
<feature type="region of interest" description="Disordered" evidence="7">
    <location>
        <begin position="402"/>
        <end position="455"/>
    </location>
</feature>
<dbReference type="Pfam" id="PF11699">
    <property type="entry name" value="CENP-C_C"/>
    <property type="match status" value="1"/>
</dbReference>
<dbReference type="CDD" id="cd06993">
    <property type="entry name" value="cupin_CENP-C_C"/>
    <property type="match status" value="1"/>
</dbReference>
<dbReference type="OrthoDB" id="1939643at2759"/>
<dbReference type="Proteomes" id="UP000245942">
    <property type="component" value="Unassembled WGS sequence"/>
</dbReference>
<feature type="compositionally biased region" description="Low complexity" evidence="7">
    <location>
        <begin position="176"/>
        <end position="189"/>
    </location>
</feature>
<name>A0A316U9X5_9BASI</name>
<protein>
    <recommendedName>
        <fullName evidence="6">CENP-C homolog</fullName>
    </recommendedName>
</protein>
<keyword evidence="3" id="KW-0238">DNA-binding</keyword>
<dbReference type="InterPro" id="IPR028386">
    <property type="entry name" value="CENP-C/Mif2/cnp3"/>
</dbReference>
<dbReference type="STRING" id="1684307.A0A316U9X5"/>
<dbReference type="GO" id="GO:0051315">
    <property type="term" value="P:attachment of mitotic spindle microtubules to kinetochore"/>
    <property type="evidence" value="ECO:0007669"/>
    <property type="project" value="TreeGrafter"/>
</dbReference>
<feature type="compositionally biased region" description="Polar residues" evidence="7">
    <location>
        <begin position="94"/>
        <end position="113"/>
    </location>
</feature>
<dbReference type="GO" id="GO:0000776">
    <property type="term" value="C:kinetochore"/>
    <property type="evidence" value="ECO:0007669"/>
    <property type="project" value="InterPro"/>
</dbReference>
<evidence type="ECO:0000259" key="8">
    <source>
        <dbReference type="Pfam" id="PF11699"/>
    </source>
</evidence>
<feature type="region of interest" description="Disordered" evidence="7">
    <location>
        <begin position="27"/>
        <end position="311"/>
    </location>
</feature>
<evidence type="ECO:0000313" key="10">
    <source>
        <dbReference type="Proteomes" id="UP000245942"/>
    </source>
</evidence>
<evidence type="ECO:0000256" key="6">
    <source>
        <dbReference type="ARBA" id="ARBA00075033"/>
    </source>
</evidence>
<sequence>MAQARKFHAPGVGGRTGMKVGEDVRSLSGYFNAGQQHMNQSYDDDSDGEDDDDEDEEEEEEEEGDGEEETRDDSAILSPVRNQGRKSSAMGRKSNAQGSSSMDLENSYAPSPNRSRRTAAGNDDSYPLDDSLVDLGDDQQDYSDDGAGPSAGRQSLSVVSPIGRGRNRPSGAGSLRDQSASRRQSGRSSFDVNNNSMDRSADMPMMDDEIPSFNVDANDEEAAEAALGSGDEVEDGVQVDHNAGAAGLDGTKAGKAERESARKGKKGVKGEIRVERTERAGGGHLSAKDREIKEKVPRSRGGSVIEGDVRRSTRHRYTPLEYWRGERAIYGRASVRLGGSRHRVRDSAEQDGADETAGDDTIEADAFEDAPIKSYAVPVLREVIRIRRDVDEGTFSGLKIKRKGINGSKGRPVKRVVKRKRSRKADGETDDEDDGEVDPTQPTRHPEEGWDEATDPHGMVWDVERQSEVERRIACPISQVRPKTAINSDFAFEKVFGVDDYMAAGILEIPVGGGKPSKPTKDNNYTFVVLEGAVDVQVHRTKFTIAPGGMFMVPKGNVYSIHNRCQRPCRIFFAQARQAQPRKDIGAIKSAVIQGAVLGAARAGTGTGTGAGAGVGVEEERLALQRVDENEPGKTSRATSRANGSASPVKRGRGGGRGGGTSAKRGRK</sequence>
<keyword evidence="4" id="KW-0539">Nucleus</keyword>
<feature type="compositionally biased region" description="Acidic residues" evidence="7">
    <location>
        <begin position="131"/>
        <end position="144"/>
    </location>
</feature>
<keyword evidence="10" id="KW-1185">Reference proteome</keyword>
<dbReference type="Gene3D" id="2.60.120.10">
    <property type="entry name" value="Jelly Rolls"/>
    <property type="match status" value="1"/>
</dbReference>
<evidence type="ECO:0000256" key="1">
    <source>
        <dbReference type="ARBA" id="ARBA00004123"/>
    </source>
</evidence>
<feature type="compositionally biased region" description="Basic residues" evidence="7">
    <location>
        <begin position="411"/>
        <end position="423"/>
    </location>
</feature>
<dbReference type="PANTHER" id="PTHR16684">
    <property type="entry name" value="CENTROMERE PROTEIN C"/>
    <property type="match status" value="1"/>
</dbReference>
<comment type="function">
    <text evidence="5">Component of the kinetochore, a multiprotein complex that assembles on centromeric DNA and attaches chromosomes to spindle microtubules, mediating chromosome segregation and sister chromatid segregation during meiosis and mitosis. Component of the inner kinetochore constitutive centromere-associated network (CCAN), which serves as a structural platform for outer kinetochore assembly.</text>
</comment>
<gene>
    <name evidence="9" type="ORF">BCV69DRAFT_311805</name>
</gene>
<feature type="compositionally biased region" description="Acidic residues" evidence="7">
    <location>
        <begin position="428"/>
        <end position="437"/>
    </location>
</feature>
<dbReference type="GO" id="GO:0051382">
    <property type="term" value="P:kinetochore assembly"/>
    <property type="evidence" value="ECO:0007669"/>
    <property type="project" value="InterPro"/>
</dbReference>
<evidence type="ECO:0000256" key="4">
    <source>
        <dbReference type="ARBA" id="ARBA00023242"/>
    </source>
</evidence>
<dbReference type="AlphaFoldDB" id="A0A316U9X5"/>
<evidence type="ECO:0000313" key="9">
    <source>
        <dbReference type="EMBL" id="PWN21281.1"/>
    </source>
</evidence>
<feature type="domain" description="Mif2/CENP-C cupin" evidence="8">
    <location>
        <begin position="490"/>
        <end position="575"/>
    </location>
</feature>
<feature type="region of interest" description="Disordered" evidence="7">
    <location>
        <begin position="1"/>
        <end position="20"/>
    </location>
</feature>
<dbReference type="PANTHER" id="PTHR16684:SF11">
    <property type="entry name" value="CENTROMERE PROTEIN C"/>
    <property type="match status" value="1"/>
</dbReference>
<dbReference type="SUPFAM" id="SSF51182">
    <property type="entry name" value="RmlC-like cupins"/>
    <property type="match status" value="1"/>
</dbReference>
<comment type="similarity">
    <text evidence="2">Belongs to the CENP-C/MIF2 family.</text>
</comment>
<evidence type="ECO:0000256" key="2">
    <source>
        <dbReference type="ARBA" id="ARBA00010291"/>
    </source>
</evidence>
<proteinExistence type="inferred from homology"/>
<feature type="compositionally biased region" description="Basic and acidic residues" evidence="7">
    <location>
        <begin position="624"/>
        <end position="634"/>
    </location>
</feature>
<feature type="compositionally biased region" description="Polar residues" evidence="7">
    <location>
        <begin position="636"/>
        <end position="646"/>
    </location>
</feature>
<feature type="region of interest" description="Disordered" evidence="7">
    <location>
        <begin position="624"/>
        <end position="668"/>
    </location>
</feature>
<dbReference type="InterPro" id="IPR011051">
    <property type="entry name" value="RmlC_Cupin_sf"/>
</dbReference>
<dbReference type="EMBL" id="KZ819325">
    <property type="protein sequence ID" value="PWN21281.1"/>
    <property type="molecule type" value="Genomic_DNA"/>
</dbReference>
<feature type="compositionally biased region" description="Acidic residues" evidence="7">
    <location>
        <begin position="42"/>
        <end position="71"/>
    </location>
</feature>
<dbReference type="GeneID" id="37016616"/>
<organism evidence="9 10">
    <name type="scientific">Pseudomicrostroma glucosiphilum</name>
    <dbReference type="NCBI Taxonomy" id="1684307"/>
    <lineage>
        <taxon>Eukaryota</taxon>
        <taxon>Fungi</taxon>
        <taxon>Dikarya</taxon>
        <taxon>Basidiomycota</taxon>
        <taxon>Ustilaginomycotina</taxon>
        <taxon>Exobasidiomycetes</taxon>
        <taxon>Microstromatales</taxon>
        <taxon>Microstromatales incertae sedis</taxon>
        <taxon>Pseudomicrostroma</taxon>
    </lineage>
</organism>
<dbReference type="RefSeq" id="XP_025348441.1">
    <property type="nucleotide sequence ID" value="XM_025494882.1"/>
</dbReference>
<comment type="subcellular location">
    <subcellularLocation>
        <location evidence="1">Nucleus</location>
    </subcellularLocation>
</comment>
<reference evidence="9 10" key="1">
    <citation type="journal article" date="2018" name="Mol. Biol. Evol.">
        <title>Broad Genomic Sampling Reveals a Smut Pathogenic Ancestry of the Fungal Clade Ustilaginomycotina.</title>
        <authorList>
            <person name="Kijpornyongpan T."/>
            <person name="Mondo S.J."/>
            <person name="Barry K."/>
            <person name="Sandor L."/>
            <person name="Lee J."/>
            <person name="Lipzen A."/>
            <person name="Pangilinan J."/>
            <person name="LaButti K."/>
            <person name="Hainaut M."/>
            <person name="Henrissat B."/>
            <person name="Grigoriev I.V."/>
            <person name="Spatafora J.W."/>
            <person name="Aime M.C."/>
        </authorList>
    </citation>
    <scope>NUCLEOTIDE SEQUENCE [LARGE SCALE GENOMIC DNA]</scope>
    <source>
        <strain evidence="9 10">MCA 4718</strain>
    </source>
</reference>
<dbReference type="InterPro" id="IPR025974">
    <property type="entry name" value="Mif2/CENP-C_cupin"/>
</dbReference>
<evidence type="ECO:0000256" key="3">
    <source>
        <dbReference type="ARBA" id="ARBA00023125"/>
    </source>
</evidence>
<dbReference type="FunFam" id="2.60.120.10:FF:000033">
    <property type="entry name" value="Centromere protein C 1"/>
    <property type="match status" value="1"/>
</dbReference>